<reference evidence="4 5" key="1">
    <citation type="submission" date="2024-09" db="EMBL/GenBank/DDBJ databases">
        <authorList>
            <person name="Sun Q."/>
            <person name="Mori K."/>
        </authorList>
    </citation>
    <scope>NUCLEOTIDE SEQUENCE [LARGE SCALE GENOMIC DNA]</scope>
    <source>
        <strain evidence="4 5">TISTR 1856</strain>
    </source>
</reference>
<dbReference type="RefSeq" id="WP_380139085.1">
    <property type="nucleotide sequence ID" value="NZ_JBHLUI010000010.1"/>
</dbReference>
<evidence type="ECO:0000256" key="1">
    <source>
        <dbReference type="SAM" id="MobiDB-lite"/>
    </source>
</evidence>
<comment type="caution">
    <text evidence="4">The sequence shown here is derived from an EMBL/GenBank/DDBJ whole genome shotgun (WGS) entry which is preliminary data.</text>
</comment>
<dbReference type="Pfam" id="PF00501">
    <property type="entry name" value="AMP-binding"/>
    <property type="match status" value="1"/>
</dbReference>
<dbReference type="Proteomes" id="UP001589748">
    <property type="component" value="Unassembled WGS sequence"/>
</dbReference>
<name>A0ABV5LTP4_9ACTN</name>
<dbReference type="Gene3D" id="3.30.300.30">
    <property type="match status" value="1"/>
</dbReference>
<evidence type="ECO:0000313" key="5">
    <source>
        <dbReference type="Proteomes" id="UP001589748"/>
    </source>
</evidence>
<evidence type="ECO:0000259" key="2">
    <source>
        <dbReference type="Pfam" id="PF00501"/>
    </source>
</evidence>
<dbReference type="InterPro" id="IPR045851">
    <property type="entry name" value="AMP-bd_C_sf"/>
</dbReference>
<dbReference type="SUPFAM" id="SSF56801">
    <property type="entry name" value="Acetyl-CoA synthetase-like"/>
    <property type="match status" value="1"/>
</dbReference>
<protein>
    <submittedName>
        <fullName evidence="4">AMP-binding protein</fullName>
    </submittedName>
</protein>
<dbReference type="Gene3D" id="2.30.38.10">
    <property type="entry name" value="Luciferase, Domain 3"/>
    <property type="match status" value="1"/>
</dbReference>
<dbReference type="InterPro" id="IPR042099">
    <property type="entry name" value="ANL_N_sf"/>
</dbReference>
<dbReference type="InterPro" id="IPR020845">
    <property type="entry name" value="AMP-binding_CS"/>
</dbReference>
<evidence type="ECO:0000259" key="3">
    <source>
        <dbReference type="Pfam" id="PF13193"/>
    </source>
</evidence>
<dbReference type="EMBL" id="JBHMDM010000005">
    <property type="protein sequence ID" value="MFB9377438.1"/>
    <property type="molecule type" value="Genomic_DNA"/>
</dbReference>
<proteinExistence type="predicted"/>
<gene>
    <name evidence="4" type="ORF">ACFFVI_10695</name>
</gene>
<feature type="domain" description="AMP-dependent synthetase/ligase" evidence="2">
    <location>
        <begin position="68"/>
        <end position="289"/>
    </location>
</feature>
<dbReference type="PANTHER" id="PTHR43767:SF1">
    <property type="entry name" value="NONRIBOSOMAL PEPTIDE SYNTHASE PES1 (EUROFUNG)-RELATED"/>
    <property type="match status" value="1"/>
</dbReference>
<dbReference type="InterPro" id="IPR000873">
    <property type="entry name" value="AMP-dep_synth/lig_dom"/>
</dbReference>
<keyword evidence="5" id="KW-1185">Reference proteome</keyword>
<sequence length="440" mass="44184">MIAPSVIADPGGEPRERPVRALPVPSGPAVLGVLPALAEALAGRGPVLRPCAAGAEGLVTDVTGLPDDPADPLALVVGTSGSTGRSKAAMLPAAALRASAAATAAVLDARSPAGDGVAEERWVLALPGQHVAGLQVLLRSLRAGTEPAVVDLTHGFDVASFVTAVESCGPGRLRTSLVPTQLVRLLAAMGADPGPGVEPARVLAALRRLDAVLVGAAATPPDLLERALAAGVAVVTTYGSSETCGGCVYDGLPLPGVGVDVERDGGDGGDGEGPGRLRITGPVLARGYLADPTASAAAFDHAPDGRRRFRTDDLADLGPDGRVRVVGRVDDLVVTGGVKVAPGVVEAVLARDPEVAEVVVVGVPDAEWGQVVAACVVPAPGARPDLAGLRARAAAGLPGHALPRRLLLLDDLPLRGPGKPDRTRLVDLVIGNTAGRPDVM</sequence>
<dbReference type="Gene3D" id="3.40.50.12780">
    <property type="entry name" value="N-terminal domain of ligase-like"/>
    <property type="match status" value="1"/>
</dbReference>
<dbReference type="PANTHER" id="PTHR43767">
    <property type="entry name" value="LONG-CHAIN-FATTY-ACID--COA LIGASE"/>
    <property type="match status" value="1"/>
</dbReference>
<feature type="domain" description="AMP-binding enzyme C-terminal" evidence="3">
    <location>
        <begin position="345"/>
        <end position="419"/>
    </location>
</feature>
<feature type="region of interest" description="Disordered" evidence="1">
    <location>
        <begin position="1"/>
        <end position="21"/>
    </location>
</feature>
<dbReference type="Pfam" id="PF13193">
    <property type="entry name" value="AMP-binding_C"/>
    <property type="match status" value="1"/>
</dbReference>
<dbReference type="InterPro" id="IPR050237">
    <property type="entry name" value="ATP-dep_AMP-bd_enzyme"/>
</dbReference>
<organism evidence="4 5">
    <name type="scientific">Kineococcus gynurae</name>
    <dbReference type="NCBI Taxonomy" id="452979"/>
    <lineage>
        <taxon>Bacteria</taxon>
        <taxon>Bacillati</taxon>
        <taxon>Actinomycetota</taxon>
        <taxon>Actinomycetes</taxon>
        <taxon>Kineosporiales</taxon>
        <taxon>Kineosporiaceae</taxon>
        <taxon>Kineococcus</taxon>
    </lineage>
</organism>
<evidence type="ECO:0000313" key="4">
    <source>
        <dbReference type="EMBL" id="MFB9377438.1"/>
    </source>
</evidence>
<accession>A0ABV5LTP4</accession>
<dbReference type="InterPro" id="IPR025110">
    <property type="entry name" value="AMP-bd_C"/>
</dbReference>
<dbReference type="PROSITE" id="PS00455">
    <property type="entry name" value="AMP_BINDING"/>
    <property type="match status" value="1"/>
</dbReference>